<gene>
    <name evidence="3" type="ORF">ACFSKX_02515</name>
</gene>
<dbReference type="InterPro" id="IPR050491">
    <property type="entry name" value="AmpC-like"/>
</dbReference>
<keyword evidence="1" id="KW-0472">Membrane</keyword>
<evidence type="ECO:0000256" key="1">
    <source>
        <dbReference type="SAM" id="Phobius"/>
    </source>
</evidence>
<keyword evidence="1" id="KW-1133">Transmembrane helix</keyword>
<organism evidence="3 4">
    <name type="scientific">Microbulbifer halophilus</name>
    <dbReference type="NCBI Taxonomy" id="453963"/>
    <lineage>
        <taxon>Bacteria</taxon>
        <taxon>Pseudomonadati</taxon>
        <taxon>Pseudomonadota</taxon>
        <taxon>Gammaproteobacteria</taxon>
        <taxon>Cellvibrionales</taxon>
        <taxon>Microbulbiferaceae</taxon>
        <taxon>Microbulbifer</taxon>
    </lineage>
</organism>
<keyword evidence="3" id="KW-0378">Hydrolase</keyword>
<dbReference type="GO" id="GO:0016787">
    <property type="term" value="F:hydrolase activity"/>
    <property type="evidence" value="ECO:0007669"/>
    <property type="project" value="UniProtKB-KW"/>
</dbReference>
<dbReference type="InterPro" id="IPR001466">
    <property type="entry name" value="Beta-lactam-related"/>
</dbReference>
<keyword evidence="1" id="KW-0812">Transmembrane</keyword>
<evidence type="ECO:0000259" key="2">
    <source>
        <dbReference type="Pfam" id="PF00144"/>
    </source>
</evidence>
<dbReference type="SUPFAM" id="SSF56601">
    <property type="entry name" value="beta-lactamase/transpeptidase-like"/>
    <property type="match status" value="1"/>
</dbReference>
<feature type="transmembrane region" description="Helical" evidence="1">
    <location>
        <begin position="9"/>
        <end position="27"/>
    </location>
</feature>
<protein>
    <submittedName>
        <fullName evidence="3">Serine hydrolase domain-containing protein</fullName>
        <ecNumber evidence="3">3.-.-.-</ecNumber>
    </submittedName>
</protein>
<dbReference type="Gene3D" id="3.40.710.10">
    <property type="entry name" value="DD-peptidase/beta-lactamase superfamily"/>
    <property type="match status" value="1"/>
</dbReference>
<sequence length="388" mass="43845">MLSKSVKQAIVLLFMTLVFFLGVHFWLTDKKGVLQTVYPLPASFSELTIKCDGRAPFWLKDMMRDGLWELKALSSQIAYINSDGKLHHCESGWQRRSLFSERTSKNSRYRYGSLTKPITSAAILLSVEKGILSLDTSFLSLLSGGGFEKKSQVSPQGKLSVEALMRHESGVVGEIFVEKKKPWCPYQMTELGRVKFHTLEAGKHEYSNLGYCILGEVISRKLNGDYRTIVSDMFDFYSLGIRFAGEQGFPDEVWHDYRFHDFYGPSVLPEFDYYAVSSTAGMTGSATAYALLMRDILARDIADFLGTDSDRCNFYQIRQCYGNAFYQYIAPNGDSFNVKEGYMPGSSGVVVINDDKEIFVWLGNSDTLNARDGERMKNFIDVLARGPF</sequence>
<dbReference type="Pfam" id="PF00144">
    <property type="entry name" value="Beta-lactamase"/>
    <property type="match status" value="1"/>
</dbReference>
<dbReference type="RefSeq" id="WP_265720620.1">
    <property type="nucleotide sequence ID" value="NZ_JAPIVK010000004.1"/>
</dbReference>
<comment type="caution">
    <text evidence="3">The sequence shown here is derived from an EMBL/GenBank/DDBJ whole genome shotgun (WGS) entry which is preliminary data.</text>
</comment>
<dbReference type="EMBL" id="JBHUJD010000002">
    <property type="protein sequence ID" value="MFD2309276.1"/>
    <property type="molecule type" value="Genomic_DNA"/>
</dbReference>
<feature type="domain" description="Beta-lactamase-related" evidence="2">
    <location>
        <begin position="83"/>
        <end position="373"/>
    </location>
</feature>
<dbReference type="PANTHER" id="PTHR46825">
    <property type="entry name" value="D-ALANYL-D-ALANINE-CARBOXYPEPTIDASE/ENDOPEPTIDASE AMPH"/>
    <property type="match status" value="1"/>
</dbReference>
<dbReference type="Proteomes" id="UP001597425">
    <property type="component" value="Unassembled WGS sequence"/>
</dbReference>
<dbReference type="PANTHER" id="PTHR46825:SF9">
    <property type="entry name" value="BETA-LACTAMASE-RELATED DOMAIN-CONTAINING PROTEIN"/>
    <property type="match status" value="1"/>
</dbReference>
<accession>A0ABW5E6Q6</accession>
<dbReference type="InterPro" id="IPR012338">
    <property type="entry name" value="Beta-lactam/transpept-like"/>
</dbReference>
<dbReference type="EC" id="3.-.-.-" evidence="3"/>
<name>A0ABW5E6Q6_9GAMM</name>
<evidence type="ECO:0000313" key="4">
    <source>
        <dbReference type="Proteomes" id="UP001597425"/>
    </source>
</evidence>
<proteinExistence type="predicted"/>
<keyword evidence="4" id="KW-1185">Reference proteome</keyword>
<evidence type="ECO:0000313" key="3">
    <source>
        <dbReference type="EMBL" id="MFD2309276.1"/>
    </source>
</evidence>
<reference evidence="4" key="1">
    <citation type="journal article" date="2019" name="Int. J. Syst. Evol. Microbiol.">
        <title>The Global Catalogue of Microorganisms (GCM) 10K type strain sequencing project: providing services to taxonomists for standard genome sequencing and annotation.</title>
        <authorList>
            <consortium name="The Broad Institute Genomics Platform"/>
            <consortium name="The Broad Institute Genome Sequencing Center for Infectious Disease"/>
            <person name="Wu L."/>
            <person name="Ma J."/>
        </authorList>
    </citation>
    <scope>NUCLEOTIDE SEQUENCE [LARGE SCALE GENOMIC DNA]</scope>
    <source>
        <strain evidence="4">KCTC 12848</strain>
    </source>
</reference>